<reference evidence="1 2" key="1">
    <citation type="submission" date="2014-10" db="EMBL/GenBank/DDBJ databases">
        <title>Draft genome of anammox bacterium scalindua brodae, obtained using differential coverage binning of sequence data from two enrichment reactors.</title>
        <authorList>
            <person name="Speth D.R."/>
            <person name="Russ L."/>
            <person name="Kartal B."/>
            <person name="Op den Camp H.J."/>
            <person name="Dutilh B.E."/>
            <person name="Jetten M.S."/>
        </authorList>
    </citation>
    <scope>NUCLEOTIDE SEQUENCE [LARGE SCALE GENOMIC DNA]</scope>
    <source>
        <strain evidence="1">RU1</strain>
    </source>
</reference>
<gene>
    <name evidence="1" type="ORF">SCABRO_03649</name>
</gene>
<comment type="caution">
    <text evidence="1">The sequence shown here is derived from an EMBL/GenBank/DDBJ whole genome shotgun (WGS) entry which is preliminary data.</text>
</comment>
<name>A0A0B0EIR5_9BACT</name>
<dbReference type="eggNOG" id="COG1541">
    <property type="taxonomic scope" value="Bacteria"/>
</dbReference>
<organism evidence="1 2">
    <name type="scientific">Candidatus Scalindua brodae</name>
    <dbReference type="NCBI Taxonomy" id="237368"/>
    <lineage>
        <taxon>Bacteria</taxon>
        <taxon>Pseudomonadati</taxon>
        <taxon>Planctomycetota</taxon>
        <taxon>Candidatus Brocadiia</taxon>
        <taxon>Candidatus Brocadiales</taxon>
        <taxon>Candidatus Scalinduaceae</taxon>
        <taxon>Candidatus Scalindua</taxon>
    </lineage>
</organism>
<dbReference type="AlphaFoldDB" id="A0A0B0EIR5"/>
<evidence type="ECO:0000313" key="1">
    <source>
        <dbReference type="EMBL" id="KHE90605.1"/>
    </source>
</evidence>
<dbReference type="Proteomes" id="UP000030652">
    <property type="component" value="Unassembled WGS sequence"/>
</dbReference>
<sequence length="214" mass="23917">MVLLRKKLKKIEPIGLLSSGASGTFSFGLNTQNAVKRSSQFLDILLDYYFDILENRSLILNCLPQAVKASTAGVTVAEIGSRTDSLIYLLTTLSHEFDQTIIIGDNHFIKNSIEEGQNKGINFKELRVHLVLGGIYLPENLRTYLANILCTDFNDSKTGSIFSSMGLSGLGLNVFFESKETLTLRRLMNEDPVTKEKLLHDSPFPIQISILEWD</sequence>
<proteinExistence type="predicted"/>
<protein>
    <submittedName>
        <fullName evidence="1">Uncharacterized protein</fullName>
    </submittedName>
</protein>
<evidence type="ECO:0000313" key="2">
    <source>
        <dbReference type="Proteomes" id="UP000030652"/>
    </source>
</evidence>
<dbReference type="EMBL" id="JRYO01000252">
    <property type="protein sequence ID" value="KHE90605.1"/>
    <property type="molecule type" value="Genomic_DNA"/>
</dbReference>
<accession>A0A0B0EIR5</accession>